<dbReference type="NCBIfam" id="TIGR00464">
    <property type="entry name" value="gltX_bact"/>
    <property type="match status" value="1"/>
</dbReference>
<evidence type="ECO:0000256" key="3">
    <source>
        <dbReference type="ARBA" id="ARBA00022598"/>
    </source>
</evidence>
<evidence type="ECO:0000256" key="1">
    <source>
        <dbReference type="ARBA" id="ARBA00007894"/>
    </source>
</evidence>
<name>A0A840EU68_9FLAO</name>
<feature type="binding site" evidence="8">
    <location>
        <position position="262"/>
    </location>
    <ligand>
        <name>ATP</name>
        <dbReference type="ChEBI" id="CHEBI:30616"/>
    </ligand>
</feature>
<evidence type="ECO:0000256" key="4">
    <source>
        <dbReference type="ARBA" id="ARBA00022741"/>
    </source>
</evidence>
<keyword evidence="12" id="KW-1185">Reference proteome</keyword>
<dbReference type="GO" id="GO:0006424">
    <property type="term" value="P:glutamyl-tRNA aminoacylation"/>
    <property type="evidence" value="ECO:0007669"/>
    <property type="project" value="UniProtKB-UniRule"/>
</dbReference>
<evidence type="ECO:0000313" key="11">
    <source>
        <dbReference type="EMBL" id="MBB4118437.1"/>
    </source>
</evidence>
<dbReference type="GO" id="GO:0005524">
    <property type="term" value="F:ATP binding"/>
    <property type="evidence" value="ECO:0007669"/>
    <property type="project" value="UniProtKB-UniRule"/>
</dbReference>
<comment type="catalytic activity">
    <reaction evidence="8">
        <text>tRNA(Glu) + L-glutamate + ATP = L-glutamyl-tRNA(Glu) + AMP + diphosphate</text>
        <dbReference type="Rhea" id="RHEA:23540"/>
        <dbReference type="Rhea" id="RHEA-COMP:9663"/>
        <dbReference type="Rhea" id="RHEA-COMP:9680"/>
        <dbReference type="ChEBI" id="CHEBI:29985"/>
        <dbReference type="ChEBI" id="CHEBI:30616"/>
        <dbReference type="ChEBI" id="CHEBI:33019"/>
        <dbReference type="ChEBI" id="CHEBI:78442"/>
        <dbReference type="ChEBI" id="CHEBI:78520"/>
        <dbReference type="ChEBI" id="CHEBI:456215"/>
        <dbReference type="EC" id="6.1.1.17"/>
    </reaction>
</comment>
<dbReference type="EMBL" id="JACIFO010000002">
    <property type="protein sequence ID" value="MBB4118437.1"/>
    <property type="molecule type" value="Genomic_DNA"/>
</dbReference>
<evidence type="ECO:0000256" key="5">
    <source>
        <dbReference type="ARBA" id="ARBA00022840"/>
    </source>
</evidence>
<comment type="subunit">
    <text evidence="8">Monomer.</text>
</comment>
<dbReference type="AlphaFoldDB" id="A0A840EU68"/>
<organism evidence="11 12">
    <name type="scientific">Mesonia hippocampi</name>
    <dbReference type="NCBI Taxonomy" id="1628250"/>
    <lineage>
        <taxon>Bacteria</taxon>
        <taxon>Pseudomonadati</taxon>
        <taxon>Bacteroidota</taxon>
        <taxon>Flavobacteriia</taxon>
        <taxon>Flavobacteriales</taxon>
        <taxon>Flavobacteriaceae</taxon>
        <taxon>Mesonia</taxon>
    </lineage>
</organism>
<accession>A0A840EU68</accession>
<dbReference type="InterPro" id="IPR008925">
    <property type="entry name" value="aa_tRNA-synth_I_cd-bd_sf"/>
</dbReference>
<evidence type="ECO:0000313" key="12">
    <source>
        <dbReference type="Proteomes" id="UP000553034"/>
    </source>
</evidence>
<evidence type="ECO:0000259" key="9">
    <source>
        <dbReference type="Pfam" id="PF00749"/>
    </source>
</evidence>
<dbReference type="PRINTS" id="PR00987">
    <property type="entry name" value="TRNASYNTHGLU"/>
</dbReference>
<dbReference type="InterPro" id="IPR020061">
    <property type="entry name" value="Glu_tRNA_lig_a-bdl"/>
</dbReference>
<dbReference type="InterPro" id="IPR033910">
    <property type="entry name" value="GluRS_core"/>
</dbReference>
<keyword evidence="7 8" id="KW-0030">Aminoacyl-tRNA synthetase</keyword>
<keyword evidence="3 8" id="KW-0436">Ligase</keyword>
<reference evidence="11 12" key="1">
    <citation type="submission" date="2020-08" db="EMBL/GenBank/DDBJ databases">
        <title>Genomic Encyclopedia of Type Strains, Phase IV (KMG-IV): sequencing the most valuable type-strain genomes for metagenomic binning, comparative biology and taxonomic classification.</title>
        <authorList>
            <person name="Goeker M."/>
        </authorList>
    </citation>
    <scope>NUCLEOTIDE SEQUENCE [LARGE SCALE GENOMIC DNA]</scope>
    <source>
        <strain evidence="11 12">DSM 29568</strain>
    </source>
</reference>
<dbReference type="CDD" id="cd00808">
    <property type="entry name" value="GluRS_core"/>
    <property type="match status" value="1"/>
</dbReference>
<dbReference type="InterPro" id="IPR045462">
    <property type="entry name" value="aa-tRNA-synth_I_cd-bd"/>
</dbReference>
<comment type="function">
    <text evidence="8">Catalyzes the attachment of glutamate to tRNA(Glu) in a two-step reaction: glutamate is first activated by ATP to form Glu-AMP and then transferred to the acceptor end of tRNA(Glu).</text>
</comment>
<dbReference type="Proteomes" id="UP000553034">
    <property type="component" value="Unassembled WGS sequence"/>
</dbReference>
<dbReference type="SUPFAM" id="SSF48163">
    <property type="entry name" value="An anticodon-binding domain of class I aminoacyl-tRNA synthetases"/>
    <property type="match status" value="1"/>
</dbReference>
<gene>
    <name evidence="8" type="primary">gltX</name>
    <name evidence="11" type="ORF">GGR32_000711</name>
</gene>
<comment type="caution">
    <text evidence="11">The sequence shown here is derived from an EMBL/GenBank/DDBJ whole genome shotgun (WGS) entry which is preliminary data.</text>
</comment>
<evidence type="ECO:0000256" key="8">
    <source>
        <dbReference type="HAMAP-Rule" id="MF_00022"/>
    </source>
</evidence>
<evidence type="ECO:0000256" key="2">
    <source>
        <dbReference type="ARBA" id="ARBA00022490"/>
    </source>
</evidence>
<comment type="similarity">
    <text evidence="1 8">Belongs to the class-I aminoacyl-tRNA synthetase family. Glutamate--tRNA ligase type 1 subfamily.</text>
</comment>
<comment type="subcellular location">
    <subcellularLocation>
        <location evidence="8">Cytoplasm</location>
    </subcellularLocation>
</comment>
<dbReference type="Pfam" id="PF00749">
    <property type="entry name" value="tRNA-synt_1c"/>
    <property type="match status" value="1"/>
</dbReference>
<dbReference type="Pfam" id="PF19269">
    <property type="entry name" value="Anticodon_2"/>
    <property type="match status" value="1"/>
</dbReference>
<dbReference type="PANTHER" id="PTHR43311:SF2">
    <property type="entry name" value="GLUTAMATE--TRNA LIGASE, MITOCHONDRIAL-RELATED"/>
    <property type="match status" value="1"/>
</dbReference>
<keyword evidence="5 8" id="KW-0067">ATP-binding</keyword>
<feature type="domain" description="Glutamyl/glutaminyl-tRNA synthetase class Ib catalytic" evidence="9">
    <location>
        <begin position="4"/>
        <end position="347"/>
    </location>
</feature>
<dbReference type="EC" id="6.1.1.17" evidence="8"/>
<dbReference type="SUPFAM" id="SSF52374">
    <property type="entry name" value="Nucleotidylyl transferase"/>
    <property type="match status" value="1"/>
</dbReference>
<comment type="caution">
    <text evidence="8">Lacks conserved residue(s) required for the propagation of feature annotation.</text>
</comment>
<dbReference type="InterPro" id="IPR000924">
    <property type="entry name" value="Glu/Gln-tRNA-synth"/>
</dbReference>
<dbReference type="RefSeq" id="WP_183476515.1">
    <property type="nucleotide sequence ID" value="NZ_JACIFO010000002.1"/>
</dbReference>
<dbReference type="GO" id="GO:0008270">
    <property type="term" value="F:zinc ion binding"/>
    <property type="evidence" value="ECO:0007669"/>
    <property type="project" value="InterPro"/>
</dbReference>
<dbReference type="Gene3D" id="3.40.50.620">
    <property type="entry name" value="HUPs"/>
    <property type="match status" value="1"/>
</dbReference>
<keyword evidence="4 8" id="KW-0547">Nucleotide-binding</keyword>
<dbReference type="HAMAP" id="MF_00022">
    <property type="entry name" value="Glu_tRNA_synth_type1"/>
    <property type="match status" value="1"/>
</dbReference>
<dbReference type="InterPro" id="IPR020751">
    <property type="entry name" value="aa-tRNA-synth_I_codon-bd_sub2"/>
</dbReference>
<feature type="short sequence motif" description="'HIGH' region" evidence="8">
    <location>
        <begin position="10"/>
        <end position="20"/>
    </location>
</feature>
<protein>
    <recommendedName>
        <fullName evidence="8">Glutamate--tRNA ligase</fullName>
        <ecNumber evidence="8">6.1.1.17</ecNumber>
    </recommendedName>
    <alternativeName>
        <fullName evidence="8">Glutamyl-tRNA synthetase</fullName>
        <shortName evidence="8">GluRS</shortName>
    </alternativeName>
</protein>
<dbReference type="Gene3D" id="1.10.1160.10">
    <property type="entry name" value="Glutamyl-trna Synthetase, Domain 2"/>
    <property type="match status" value="1"/>
</dbReference>
<dbReference type="GO" id="GO:0005829">
    <property type="term" value="C:cytosol"/>
    <property type="evidence" value="ECO:0007669"/>
    <property type="project" value="TreeGrafter"/>
</dbReference>
<feature type="short sequence motif" description="'KMSKS' region" evidence="8">
    <location>
        <begin position="259"/>
        <end position="263"/>
    </location>
</feature>
<dbReference type="Gene3D" id="3.90.800.10">
    <property type="entry name" value="Glutamyl-tRNA Synthetase, Domain 3"/>
    <property type="match status" value="1"/>
</dbReference>
<keyword evidence="6 8" id="KW-0648">Protein biosynthesis</keyword>
<evidence type="ECO:0000259" key="10">
    <source>
        <dbReference type="Pfam" id="PF19269"/>
    </source>
</evidence>
<feature type="domain" description="Aminoacyl-tRNA synthetase class I anticodon-binding" evidence="10">
    <location>
        <begin position="363"/>
        <end position="502"/>
    </location>
</feature>
<dbReference type="GO" id="GO:0000049">
    <property type="term" value="F:tRNA binding"/>
    <property type="evidence" value="ECO:0007669"/>
    <property type="project" value="InterPro"/>
</dbReference>
<dbReference type="PANTHER" id="PTHR43311">
    <property type="entry name" value="GLUTAMATE--TRNA LIGASE"/>
    <property type="match status" value="1"/>
</dbReference>
<dbReference type="InterPro" id="IPR020058">
    <property type="entry name" value="Glu/Gln-tRNA-synth_Ib_cat-dom"/>
</dbReference>
<evidence type="ECO:0000256" key="6">
    <source>
        <dbReference type="ARBA" id="ARBA00022917"/>
    </source>
</evidence>
<dbReference type="InterPro" id="IPR014729">
    <property type="entry name" value="Rossmann-like_a/b/a_fold"/>
</dbReference>
<proteinExistence type="inferred from homology"/>
<keyword evidence="2 8" id="KW-0963">Cytoplasm</keyword>
<dbReference type="Gene3D" id="1.10.10.350">
    <property type="match status" value="1"/>
</dbReference>
<dbReference type="PROSITE" id="PS00178">
    <property type="entry name" value="AA_TRNA_LIGASE_I"/>
    <property type="match status" value="1"/>
</dbReference>
<dbReference type="FunFam" id="3.40.50.620:FF:000127">
    <property type="entry name" value="Glutamate--tRNA ligase"/>
    <property type="match status" value="1"/>
</dbReference>
<dbReference type="InterPro" id="IPR049940">
    <property type="entry name" value="GluQ/Sye"/>
</dbReference>
<sequence>MATVRVRFAPSPTGPLHIGGLRTALFNYLYAKKHNGDFILRIEDTDQNRYVEGAEAYIIEALNWCNIPYDEGPGKEANVGPYKQSERKALYAKYTQQLLNEGKAYYAFDTPDELTKYRSDYEAEGKTFIYNWHNRLTLNNSLALTEAEVKEKLATNTPYVIRFKSPENELLAMHDEIRGNIQVQTKTLDDKVLFKSDGMPTYHLANIVDDHLMGITHVIRGEEWLPSLALHLLLYRAFNWEAPKFAHLPLILKPTGKGKLSKRDGDKMGFPVFPLLWEDPKTKEIAAGYREDGYLPQAVINMLAFLGWNEGEGSEKEIYSLEELVQAFSLDHVSKSGAKFDPEKTKWFQQHYLQKEDNQTLAKQYLSILEEKNISTTLSYVTQVVNSIKERATFVSDFWELSSFYFEAPTTFNNKAAKKAWKEDTAEIMTKLAEVLSTIEDYKTENIQEAVKPWISEQKIGFGKVMQPLRLALVGDMKGPDLFDILSSIGKTESLKRIAFAIEKLA</sequence>
<evidence type="ECO:0000256" key="7">
    <source>
        <dbReference type="ARBA" id="ARBA00023146"/>
    </source>
</evidence>
<dbReference type="InterPro" id="IPR001412">
    <property type="entry name" value="aa-tRNA-synth_I_CS"/>
</dbReference>
<dbReference type="GO" id="GO:0004818">
    <property type="term" value="F:glutamate-tRNA ligase activity"/>
    <property type="evidence" value="ECO:0007669"/>
    <property type="project" value="UniProtKB-UniRule"/>
</dbReference>
<dbReference type="InterPro" id="IPR004527">
    <property type="entry name" value="Glu-tRNA-ligase_bac/mito"/>
</dbReference>